<dbReference type="AlphaFoldDB" id="A0A5E4QU51"/>
<protein>
    <submittedName>
        <fullName evidence="1">Uncharacterized protein</fullName>
    </submittedName>
</protein>
<dbReference type="EMBL" id="FZQP02005255">
    <property type="protein sequence ID" value="VVD01243.1"/>
    <property type="molecule type" value="Genomic_DNA"/>
</dbReference>
<gene>
    <name evidence="1" type="ORF">LSINAPIS_LOCUS11704</name>
</gene>
<reference evidence="1 2" key="1">
    <citation type="submission" date="2017-07" db="EMBL/GenBank/DDBJ databases">
        <authorList>
            <person name="Talla V."/>
            <person name="Backstrom N."/>
        </authorList>
    </citation>
    <scope>NUCLEOTIDE SEQUENCE [LARGE SCALE GENOMIC DNA]</scope>
</reference>
<evidence type="ECO:0000313" key="2">
    <source>
        <dbReference type="Proteomes" id="UP000324832"/>
    </source>
</evidence>
<proteinExistence type="predicted"/>
<accession>A0A5E4QU51</accession>
<sequence>MHKNPGEFKQSKSDALGREKICSSVEIPILSRCCFCFPLRKGLITFAYVNLVNPDYMCHHIAVGFHRERSHDRRNRQDGTTANDS</sequence>
<organism evidence="1 2">
    <name type="scientific">Leptidea sinapis</name>
    <dbReference type="NCBI Taxonomy" id="189913"/>
    <lineage>
        <taxon>Eukaryota</taxon>
        <taxon>Metazoa</taxon>
        <taxon>Ecdysozoa</taxon>
        <taxon>Arthropoda</taxon>
        <taxon>Hexapoda</taxon>
        <taxon>Insecta</taxon>
        <taxon>Pterygota</taxon>
        <taxon>Neoptera</taxon>
        <taxon>Endopterygota</taxon>
        <taxon>Lepidoptera</taxon>
        <taxon>Glossata</taxon>
        <taxon>Ditrysia</taxon>
        <taxon>Papilionoidea</taxon>
        <taxon>Pieridae</taxon>
        <taxon>Dismorphiinae</taxon>
        <taxon>Leptidea</taxon>
    </lineage>
</organism>
<dbReference type="Proteomes" id="UP000324832">
    <property type="component" value="Unassembled WGS sequence"/>
</dbReference>
<evidence type="ECO:0000313" key="1">
    <source>
        <dbReference type="EMBL" id="VVD01243.1"/>
    </source>
</evidence>
<name>A0A5E4QU51_9NEOP</name>
<keyword evidence="2" id="KW-1185">Reference proteome</keyword>